<dbReference type="Pfam" id="PF00704">
    <property type="entry name" value="Glyco_hydro_18"/>
    <property type="match status" value="1"/>
</dbReference>
<dbReference type="Proteomes" id="UP001530400">
    <property type="component" value="Unassembled WGS sequence"/>
</dbReference>
<dbReference type="InterPro" id="IPR017853">
    <property type="entry name" value="GH"/>
</dbReference>
<gene>
    <name evidence="7" type="ORF">ACHAWO_007047</name>
</gene>
<dbReference type="InterPro" id="IPR004302">
    <property type="entry name" value="Cellulose/chitin-bd_N"/>
</dbReference>
<keyword evidence="2 3" id="KW-0326">Glycosidase</keyword>
<comment type="caution">
    <text evidence="7">The sequence shown here is derived from an EMBL/GenBank/DDBJ whole genome shotgun (WGS) entry which is preliminary data.</text>
</comment>
<sequence length="557" mass="63006">MLQRIILPILLLLIHRPHITSSHGFLTTPRSRNYVAYADRIYYPQTPSDPYPEDCPSCLNRGGSLARCGIIGERNYDLPQNVFGDPMMPNVQSVYVENSQINVTVTLTAHHKGHFVFKGCVIEDTTTIPTQECFDSHPLKFIQDLYYNAPVDVNHPERVYVAPSTVSNRVYPTEKEFKDGMLFKYTLELPQGLVGELVLLQWYYVASNSGCNHEGYDVYPFPREWIYASLDEEEEESSAWEEKWSVGTGLKSSNLLFGPYNWNPTENETEYCSWDTPTAKVCKTHFYEEGLIHLVHAAGAEIYPSLGGWSLSDPFPAMAKNEESRLNFANNCIKLVEEMDFDGIDIDWEYPGYVDHSGTPDDTESYNLLLQVLREKLDKLGARNNKFYGLTAALPCGPSNINNIDIETASKYLTELNLMTYDFFGAWSPTTGVNAPLYDQDWGGEGAKDFSVDGCVRNWMKGGGSPSKINIGLPFYGRSFKKATALNETHEGNDKDTWFVDDGCPQYFNILEKLPGMISVRNEVTMTQYAYHNTTMGGLVSYDDEEGKFQHIIIIIL</sequence>
<dbReference type="Pfam" id="PF03067">
    <property type="entry name" value="LPMO_10"/>
    <property type="match status" value="1"/>
</dbReference>
<reference evidence="7 8" key="1">
    <citation type="submission" date="2024-10" db="EMBL/GenBank/DDBJ databases">
        <title>Updated reference genomes for cyclostephanoid diatoms.</title>
        <authorList>
            <person name="Roberts W.R."/>
            <person name="Alverson A.J."/>
        </authorList>
    </citation>
    <scope>NUCLEOTIDE SEQUENCE [LARGE SCALE GENOMIC DNA]</scope>
    <source>
        <strain evidence="7 8">AJA010-31</strain>
    </source>
</reference>
<evidence type="ECO:0000256" key="3">
    <source>
        <dbReference type="RuleBase" id="RU000489"/>
    </source>
</evidence>
<accession>A0ABD3QA08</accession>
<evidence type="ECO:0000256" key="1">
    <source>
        <dbReference type="ARBA" id="ARBA00022801"/>
    </source>
</evidence>
<dbReference type="Gene3D" id="3.20.20.80">
    <property type="entry name" value="Glycosidases"/>
    <property type="match status" value="1"/>
</dbReference>
<dbReference type="AlphaFoldDB" id="A0ABD3QA08"/>
<feature type="non-terminal residue" evidence="7">
    <location>
        <position position="557"/>
    </location>
</feature>
<keyword evidence="8" id="KW-1185">Reference proteome</keyword>
<dbReference type="InterPro" id="IPR029070">
    <property type="entry name" value="Chitinase_insertion_sf"/>
</dbReference>
<evidence type="ECO:0000313" key="7">
    <source>
        <dbReference type="EMBL" id="KAL3796819.1"/>
    </source>
</evidence>
<evidence type="ECO:0000256" key="4">
    <source>
        <dbReference type="RuleBase" id="RU004453"/>
    </source>
</evidence>
<dbReference type="InterPro" id="IPR050314">
    <property type="entry name" value="Glycosyl_Hydrlase_18"/>
</dbReference>
<evidence type="ECO:0000313" key="8">
    <source>
        <dbReference type="Proteomes" id="UP001530400"/>
    </source>
</evidence>
<feature type="chain" id="PRO_5044841451" description="GH18 domain-containing protein" evidence="5">
    <location>
        <begin position="23"/>
        <end position="557"/>
    </location>
</feature>
<dbReference type="SUPFAM" id="SSF51445">
    <property type="entry name" value="(Trans)glycosidases"/>
    <property type="match status" value="1"/>
</dbReference>
<evidence type="ECO:0000256" key="2">
    <source>
        <dbReference type="ARBA" id="ARBA00023295"/>
    </source>
</evidence>
<protein>
    <recommendedName>
        <fullName evidence="6">GH18 domain-containing protein</fullName>
    </recommendedName>
</protein>
<organism evidence="7 8">
    <name type="scientific">Cyclotella atomus</name>
    <dbReference type="NCBI Taxonomy" id="382360"/>
    <lineage>
        <taxon>Eukaryota</taxon>
        <taxon>Sar</taxon>
        <taxon>Stramenopiles</taxon>
        <taxon>Ochrophyta</taxon>
        <taxon>Bacillariophyta</taxon>
        <taxon>Coscinodiscophyceae</taxon>
        <taxon>Thalassiosirophycidae</taxon>
        <taxon>Stephanodiscales</taxon>
        <taxon>Stephanodiscaceae</taxon>
        <taxon>Cyclotella</taxon>
    </lineage>
</organism>
<dbReference type="InterPro" id="IPR001579">
    <property type="entry name" value="Glyco_hydro_18_chit_AS"/>
</dbReference>
<evidence type="ECO:0000256" key="5">
    <source>
        <dbReference type="SAM" id="SignalP"/>
    </source>
</evidence>
<keyword evidence="1 3" id="KW-0378">Hydrolase</keyword>
<name>A0ABD3QA08_9STRA</name>
<proteinExistence type="inferred from homology"/>
<dbReference type="PROSITE" id="PS01095">
    <property type="entry name" value="GH18_1"/>
    <property type="match status" value="1"/>
</dbReference>
<dbReference type="PANTHER" id="PTHR11177:SF317">
    <property type="entry name" value="CHITINASE 12-RELATED"/>
    <property type="match status" value="1"/>
</dbReference>
<evidence type="ECO:0000259" key="6">
    <source>
        <dbReference type="PROSITE" id="PS51910"/>
    </source>
</evidence>
<feature type="signal peptide" evidence="5">
    <location>
        <begin position="1"/>
        <end position="22"/>
    </location>
</feature>
<dbReference type="InterPro" id="IPR001223">
    <property type="entry name" value="Glyco_hydro18_cat"/>
</dbReference>
<dbReference type="SMART" id="SM00636">
    <property type="entry name" value="Glyco_18"/>
    <property type="match status" value="1"/>
</dbReference>
<dbReference type="PANTHER" id="PTHR11177">
    <property type="entry name" value="CHITINASE"/>
    <property type="match status" value="1"/>
</dbReference>
<feature type="domain" description="GH18" evidence="6">
    <location>
        <begin position="216"/>
        <end position="557"/>
    </location>
</feature>
<dbReference type="InterPro" id="IPR011583">
    <property type="entry name" value="Chitinase_II/V-like_cat"/>
</dbReference>
<comment type="similarity">
    <text evidence="4">Belongs to the glycosyl hydrolase 18 family.</text>
</comment>
<dbReference type="EMBL" id="JALLPJ020000279">
    <property type="protein sequence ID" value="KAL3796819.1"/>
    <property type="molecule type" value="Genomic_DNA"/>
</dbReference>
<dbReference type="PROSITE" id="PS51910">
    <property type="entry name" value="GH18_2"/>
    <property type="match status" value="1"/>
</dbReference>
<keyword evidence="5" id="KW-0732">Signal</keyword>
<dbReference type="Gene3D" id="3.10.50.10">
    <property type="match status" value="1"/>
</dbReference>
<dbReference type="GO" id="GO:0016798">
    <property type="term" value="F:hydrolase activity, acting on glycosyl bonds"/>
    <property type="evidence" value="ECO:0007669"/>
    <property type="project" value="UniProtKB-KW"/>
</dbReference>